<dbReference type="EMBL" id="VCAU01000025">
    <property type="protein sequence ID" value="KAF9890574.1"/>
    <property type="molecule type" value="Genomic_DNA"/>
</dbReference>
<comment type="caution">
    <text evidence="2">The sequence shown here is derived from an EMBL/GenBank/DDBJ whole genome shotgun (WGS) entry which is preliminary data.</text>
</comment>
<evidence type="ECO:0000256" key="1">
    <source>
        <dbReference type="SAM" id="MobiDB-lite"/>
    </source>
</evidence>
<evidence type="ECO:0000313" key="3">
    <source>
        <dbReference type="Proteomes" id="UP001194746"/>
    </source>
</evidence>
<protein>
    <submittedName>
        <fullName evidence="2">Uncharacterized protein</fullName>
    </submittedName>
</protein>
<keyword evidence="3" id="KW-1185">Reference proteome</keyword>
<accession>A0AAD4CQ24</accession>
<proteinExistence type="predicted"/>
<feature type="region of interest" description="Disordered" evidence="1">
    <location>
        <begin position="1"/>
        <end position="91"/>
    </location>
</feature>
<reference evidence="2" key="1">
    <citation type="journal article" date="2019" name="Beilstein J. Org. Chem.">
        <title>Nanangenines: drimane sesquiterpenoids as the dominant metabolite cohort of a novel Australian fungus, Aspergillus nanangensis.</title>
        <authorList>
            <person name="Lacey H.J."/>
            <person name="Gilchrist C.L.M."/>
            <person name="Crombie A."/>
            <person name="Kalaitzis J.A."/>
            <person name="Vuong D."/>
            <person name="Rutledge P.J."/>
            <person name="Turner P."/>
            <person name="Pitt J.I."/>
            <person name="Lacey E."/>
            <person name="Chooi Y.H."/>
            <person name="Piggott A.M."/>
        </authorList>
    </citation>
    <scope>NUCLEOTIDE SEQUENCE</scope>
    <source>
        <strain evidence="2">MST-FP2251</strain>
    </source>
</reference>
<gene>
    <name evidence="2" type="ORF">FE257_005705</name>
</gene>
<sequence length="91" mass="9547">MTVLNVSINLLAAREAPRETSRPPPAQRRAAQPEDRAAQPEDHAPQPEGGAPQPNASAQQSKAPAGAVGREVESAAKRSKLGVCGSRENEE</sequence>
<dbReference type="Proteomes" id="UP001194746">
    <property type="component" value="Unassembled WGS sequence"/>
</dbReference>
<evidence type="ECO:0000313" key="2">
    <source>
        <dbReference type="EMBL" id="KAF9890574.1"/>
    </source>
</evidence>
<dbReference type="AlphaFoldDB" id="A0AAD4CQ24"/>
<feature type="compositionally biased region" description="Basic and acidic residues" evidence="1">
    <location>
        <begin position="31"/>
        <end position="45"/>
    </location>
</feature>
<reference evidence="2" key="2">
    <citation type="submission" date="2020-02" db="EMBL/GenBank/DDBJ databases">
        <authorList>
            <person name="Gilchrist C.L.M."/>
            <person name="Chooi Y.-H."/>
        </authorList>
    </citation>
    <scope>NUCLEOTIDE SEQUENCE</scope>
    <source>
        <strain evidence="2">MST-FP2251</strain>
    </source>
</reference>
<organism evidence="2 3">
    <name type="scientific">Aspergillus nanangensis</name>
    <dbReference type="NCBI Taxonomy" id="2582783"/>
    <lineage>
        <taxon>Eukaryota</taxon>
        <taxon>Fungi</taxon>
        <taxon>Dikarya</taxon>
        <taxon>Ascomycota</taxon>
        <taxon>Pezizomycotina</taxon>
        <taxon>Eurotiomycetes</taxon>
        <taxon>Eurotiomycetidae</taxon>
        <taxon>Eurotiales</taxon>
        <taxon>Aspergillaceae</taxon>
        <taxon>Aspergillus</taxon>
        <taxon>Aspergillus subgen. Circumdati</taxon>
    </lineage>
</organism>
<name>A0AAD4CQ24_ASPNN</name>